<dbReference type="EC" id="5.4.99.-" evidence="4"/>
<proteinExistence type="inferred from homology"/>
<dbReference type="InParanoid" id="A0A200R9D5"/>
<feature type="domain" description="Squalene cyclase N-terminal" evidence="6">
    <location>
        <begin position="109"/>
        <end position="408"/>
    </location>
</feature>
<dbReference type="FunFam" id="1.50.10.20:FF:000011">
    <property type="entry name" value="Terpene cyclase/mutase family member"/>
    <property type="match status" value="1"/>
</dbReference>
<dbReference type="InterPro" id="IPR032696">
    <property type="entry name" value="SQ_cyclase_C"/>
</dbReference>
<evidence type="ECO:0000313" key="8">
    <source>
        <dbReference type="Proteomes" id="UP000195402"/>
    </source>
</evidence>
<dbReference type="AlphaFoldDB" id="A0A200R9D5"/>
<feature type="domain" description="Squalene cyclase C-terminal" evidence="5">
    <location>
        <begin position="418"/>
        <end position="755"/>
    </location>
</feature>
<dbReference type="Pfam" id="PF13249">
    <property type="entry name" value="SQHop_cyclase_N"/>
    <property type="match status" value="1"/>
</dbReference>
<dbReference type="InterPro" id="IPR008930">
    <property type="entry name" value="Terpenoid_cyclase/PrenylTrfase"/>
</dbReference>
<comment type="caution">
    <text evidence="7">The sequence shown here is derived from an EMBL/GenBank/DDBJ whole genome shotgun (WGS) entry which is preliminary data.</text>
</comment>
<dbReference type="Gene3D" id="1.50.10.20">
    <property type="match status" value="2"/>
</dbReference>
<name>A0A200R9D5_MACCD</name>
<dbReference type="EMBL" id="MVGT01000213">
    <property type="protein sequence ID" value="OVA19318.1"/>
    <property type="molecule type" value="Genomic_DNA"/>
</dbReference>
<gene>
    <name evidence="7" type="ORF">BVC80_521g131</name>
</gene>
<protein>
    <recommendedName>
        <fullName evidence="4">Terpene cyclase/mutase family member</fullName>
        <ecNumber evidence="4">5.4.99.-</ecNumber>
    </recommendedName>
</protein>
<dbReference type="GO" id="GO:0016104">
    <property type="term" value="P:triterpenoid biosynthetic process"/>
    <property type="evidence" value="ECO:0007669"/>
    <property type="project" value="InterPro"/>
</dbReference>
<dbReference type="GO" id="GO:0005811">
    <property type="term" value="C:lipid droplet"/>
    <property type="evidence" value="ECO:0007669"/>
    <property type="project" value="InterPro"/>
</dbReference>
<comment type="similarity">
    <text evidence="1 4">Belongs to the terpene cyclase/mutase family.</text>
</comment>
<dbReference type="FunCoup" id="A0A200R9D5">
    <property type="interactions" value="946"/>
</dbReference>
<dbReference type="OrthoDB" id="21502at2759"/>
<dbReference type="GO" id="GO:0016866">
    <property type="term" value="F:intramolecular transferase activity"/>
    <property type="evidence" value="ECO:0007669"/>
    <property type="project" value="InterPro"/>
</dbReference>
<dbReference type="InterPro" id="IPR018333">
    <property type="entry name" value="Squalene_cyclase"/>
</dbReference>
<evidence type="ECO:0000256" key="4">
    <source>
        <dbReference type="RuleBase" id="RU362003"/>
    </source>
</evidence>
<dbReference type="OMA" id="AYEWIEL"/>
<evidence type="ECO:0000256" key="1">
    <source>
        <dbReference type="ARBA" id="ARBA00009755"/>
    </source>
</evidence>
<keyword evidence="2" id="KW-0677">Repeat</keyword>
<dbReference type="SUPFAM" id="SSF48239">
    <property type="entry name" value="Terpenoid cyclases/Protein prenyltransferases"/>
    <property type="match status" value="2"/>
</dbReference>
<dbReference type="PANTHER" id="PTHR11764:SF58">
    <property type="entry name" value="BETA-AMYRIN SYNTHASE-RELATED"/>
    <property type="match status" value="1"/>
</dbReference>
<dbReference type="SFLD" id="SFLDG01016">
    <property type="entry name" value="Prenyltransferase_Like_2"/>
    <property type="match status" value="1"/>
</dbReference>
<evidence type="ECO:0000256" key="2">
    <source>
        <dbReference type="ARBA" id="ARBA00022737"/>
    </source>
</evidence>
<accession>A0A200R9D5</accession>
<dbReference type="NCBIfam" id="TIGR01787">
    <property type="entry name" value="squalene_cyclas"/>
    <property type="match status" value="1"/>
</dbReference>
<dbReference type="STRING" id="56857.A0A200R9D5"/>
<evidence type="ECO:0000256" key="3">
    <source>
        <dbReference type="ARBA" id="ARBA00023235"/>
    </source>
</evidence>
<evidence type="ECO:0000259" key="6">
    <source>
        <dbReference type="Pfam" id="PF13249"/>
    </source>
</evidence>
<dbReference type="Pfam" id="PF13243">
    <property type="entry name" value="SQHop_cyclase_C"/>
    <property type="match status" value="1"/>
</dbReference>
<dbReference type="InterPro" id="IPR032697">
    <property type="entry name" value="SQ_cyclase_N"/>
</dbReference>
<dbReference type="CDD" id="cd02892">
    <property type="entry name" value="SQCY_1"/>
    <property type="match status" value="1"/>
</dbReference>
<evidence type="ECO:0000259" key="5">
    <source>
        <dbReference type="Pfam" id="PF13243"/>
    </source>
</evidence>
<reference evidence="7 8" key="1">
    <citation type="journal article" date="2017" name="Mol. Plant">
        <title>The Genome of Medicinal Plant Macleaya cordata Provides New Insights into Benzylisoquinoline Alkaloids Metabolism.</title>
        <authorList>
            <person name="Liu X."/>
            <person name="Liu Y."/>
            <person name="Huang P."/>
            <person name="Ma Y."/>
            <person name="Qing Z."/>
            <person name="Tang Q."/>
            <person name="Cao H."/>
            <person name="Cheng P."/>
            <person name="Zheng Y."/>
            <person name="Yuan Z."/>
            <person name="Zhou Y."/>
            <person name="Liu J."/>
            <person name="Tang Z."/>
            <person name="Zhuo Y."/>
            <person name="Zhang Y."/>
            <person name="Yu L."/>
            <person name="Huang J."/>
            <person name="Yang P."/>
            <person name="Peng Q."/>
            <person name="Zhang J."/>
            <person name="Jiang W."/>
            <person name="Zhang Z."/>
            <person name="Lin K."/>
            <person name="Ro D.K."/>
            <person name="Chen X."/>
            <person name="Xiong X."/>
            <person name="Shang Y."/>
            <person name="Huang S."/>
            <person name="Zeng J."/>
        </authorList>
    </citation>
    <scope>NUCLEOTIDE SEQUENCE [LARGE SCALE GENOMIC DNA]</scope>
    <source>
        <strain evidence="8">cv. BLH2017</strain>
        <tissue evidence="7">Root</tissue>
    </source>
</reference>
<dbReference type="Proteomes" id="UP000195402">
    <property type="component" value="Unassembled WGS sequence"/>
</dbReference>
<sequence length="768" mass="87980">MWKLKAADNGGPFGEWLFSTNNFVGRQTWSFDPEAGTPEEKAEVEKAREEFYKNRYQVRACGDVLWRLQQLRENKDKFDLSIPPVKIGDDEEITYEAVTTTLRRGVRFFSLMQSDDGHWAANIDAPLFLMPPLVFTLYITGTLNTILSPEHKKETLRYMYWHQNKDGGFGFHIEGHSIMFSTALNYICMRMLGEGPDGGEDNACARARKWILDHGGVTSIPSWGKAWLSILGLYDWSGCIPMVPEFWLLPSFLPMHPAKMWCFCRMVYMPISYLYGKRYVAPKTDLILSLREELHVQPYNEINWSKMRHNCCKEDVYYPRPIIQNLVWDSVYLLMEPLLTRWPLSKVREKALKVTIEHIHYEDENSRYITMAAVEKSLCMLSCWVEDPTSDAFKKHLARVQDYIWVAEDGLRMQNIGSQTWDAGFAIQALLASDDITDEIGPTLKKGHDYLKAAQCKDNPSGDFKSMYRHISKGAWTFSDQDHGWQVSDCTAEGLTGCLLFSQMPPEIVGEKMPAERLYDAVEVILSLQAADGGFSAWEPATSQEWLEVFNPTEIFEDVLVEHEYVECTSSAIEALVLFKKLHPGHRTKEIEISIEKAVRYLEVQQEPNGSWYGNWGICYIYGTWFALRALATVGKNYKNSPTVRKACEFLLSTQKPSGGWGESYLSCMEKEFVPLDHNHMVHTAWALMGLIHGGQAERDPTPLHRAAKVLINGQMENGDFPQQEVTGASLKTCMLHYSVFRNTFPVWALAEYRRKVARDDPCQLKLP</sequence>
<organism evidence="7 8">
    <name type="scientific">Macleaya cordata</name>
    <name type="common">Five-seeded plume-poppy</name>
    <name type="synonym">Bocconia cordata</name>
    <dbReference type="NCBI Taxonomy" id="56857"/>
    <lineage>
        <taxon>Eukaryota</taxon>
        <taxon>Viridiplantae</taxon>
        <taxon>Streptophyta</taxon>
        <taxon>Embryophyta</taxon>
        <taxon>Tracheophyta</taxon>
        <taxon>Spermatophyta</taxon>
        <taxon>Magnoliopsida</taxon>
        <taxon>Ranunculales</taxon>
        <taxon>Papaveraceae</taxon>
        <taxon>Papaveroideae</taxon>
        <taxon>Macleaya</taxon>
    </lineage>
</organism>
<keyword evidence="8" id="KW-1185">Reference proteome</keyword>
<evidence type="ECO:0000313" key="7">
    <source>
        <dbReference type="EMBL" id="OVA19318.1"/>
    </source>
</evidence>
<keyword evidence="3 4" id="KW-0413">Isomerase</keyword>
<dbReference type="PANTHER" id="PTHR11764">
    <property type="entry name" value="TERPENE CYCLASE/MUTASE FAMILY MEMBER"/>
    <property type="match status" value="1"/>
</dbReference>